<evidence type="ECO:0000313" key="6">
    <source>
        <dbReference type="Proteomes" id="UP000490727"/>
    </source>
</evidence>
<accession>A0A376TM43</accession>
<evidence type="ECO:0000313" key="4">
    <source>
        <dbReference type="EMBL" id="STI78272.1"/>
    </source>
</evidence>
<reference evidence="3 6" key="2">
    <citation type="submission" date="2019-11" db="EMBL/GenBank/DDBJ databases">
        <title>Whole genome sequence analysis of environmental Escherichia coli from the feces of straw-necked ibis (Threskiornis spinicollis) nesting on inland wetlands.</title>
        <authorList>
            <person name="Wyrsch E.R."/>
            <person name="Roy Chowdhury P."/>
            <person name="Wallis L."/>
            <person name="Cummins M.L."/>
            <person name="Zingali T."/>
            <person name="Brandis K.J."/>
            <person name="Djordjevic S.P."/>
        </authorList>
    </citation>
    <scope>NUCLEOTIDE SEQUENCE [LARGE SCALE GENOMIC DNA]</scope>
    <source>
        <strain evidence="3 6">IBS12</strain>
    </source>
</reference>
<evidence type="ECO:0000259" key="2">
    <source>
        <dbReference type="PROSITE" id="PS50943"/>
    </source>
</evidence>
<dbReference type="EMBL" id="WOET01000008">
    <property type="protein sequence ID" value="MUM72995.1"/>
    <property type="molecule type" value="Genomic_DNA"/>
</dbReference>
<sequence>MLKISILGDKMNVTSPKMLAQAIRDARKQRNLTQRETAASMGMKQSTVSEFENHPEGTSLDTLFKLLAALDLKLQVVSWRGKKTLLMAGSRSGDLWKYEQKGHGAIRTEPPFSLAYHLDFQST</sequence>
<dbReference type="Pfam" id="PF01381">
    <property type="entry name" value="HTH_3"/>
    <property type="match status" value="1"/>
</dbReference>
<evidence type="ECO:0000256" key="1">
    <source>
        <dbReference type="SAM" id="MobiDB-lite"/>
    </source>
</evidence>
<dbReference type="InterPro" id="IPR010982">
    <property type="entry name" value="Lambda_DNA-bd_dom_sf"/>
</dbReference>
<gene>
    <name evidence="4" type="primary">hipB</name>
    <name evidence="3" type="ORF">GNZ05_12605</name>
    <name evidence="4" type="ORF">NCTC8985_03593</name>
</gene>
<organism evidence="4 5">
    <name type="scientific">Escherichia coli</name>
    <dbReference type="NCBI Taxonomy" id="562"/>
    <lineage>
        <taxon>Bacteria</taxon>
        <taxon>Pseudomonadati</taxon>
        <taxon>Pseudomonadota</taxon>
        <taxon>Gammaproteobacteria</taxon>
        <taxon>Enterobacterales</taxon>
        <taxon>Enterobacteriaceae</taxon>
        <taxon>Escherichia</taxon>
    </lineage>
</organism>
<dbReference type="InterPro" id="IPR001387">
    <property type="entry name" value="Cro/C1-type_HTH"/>
</dbReference>
<name>A0A376TM43_ECOLX</name>
<dbReference type="AlphaFoldDB" id="A0A376TM43"/>
<dbReference type="Gene3D" id="1.10.260.40">
    <property type="entry name" value="lambda repressor-like DNA-binding domains"/>
    <property type="match status" value="1"/>
</dbReference>
<keyword evidence="4" id="KW-0238">DNA-binding</keyword>
<feature type="compositionally biased region" description="Polar residues" evidence="1">
    <location>
        <begin position="33"/>
        <end position="50"/>
    </location>
</feature>
<dbReference type="Proteomes" id="UP000254405">
    <property type="component" value="Unassembled WGS sequence"/>
</dbReference>
<evidence type="ECO:0000313" key="5">
    <source>
        <dbReference type="Proteomes" id="UP000254405"/>
    </source>
</evidence>
<proteinExistence type="predicted"/>
<dbReference type="SMART" id="SM00530">
    <property type="entry name" value="HTH_XRE"/>
    <property type="match status" value="1"/>
</dbReference>
<dbReference type="EMBL" id="UGCO01000001">
    <property type="protein sequence ID" value="STI78272.1"/>
    <property type="molecule type" value="Genomic_DNA"/>
</dbReference>
<feature type="domain" description="HTH cro/C1-type" evidence="2">
    <location>
        <begin position="23"/>
        <end position="77"/>
    </location>
</feature>
<dbReference type="Proteomes" id="UP000490727">
    <property type="component" value="Unassembled WGS sequence"/>
</dbReference>
<dbReference type="SUPFAM" id="SSF47413">
    <property type="entry name" value="lambda repressor-like DNA-binding domains"/>
    <property type="match status" value="1"/>
</dbReference>
<protein>
    <submittedName>
        <fullName evidence="4">DNA-binding transcriptional regulator HipB</fullName>
    </submittedName>
    <submittedName>
        <fullName evidence="3">Helix-turn-helix domain-containing protein</fullName>
    </submittedName>
</protein>
<feature type="region of interest" description="Disordered" evidence="1">
    <location>
        <begin position="33"/>
        <end position="54"/>
    </location>
</feature>
<dbReference type="GO" id="GO:0003677">
    <property type="term" value="F:DNA binding"/>
    <property type="evidence" value="ECO:0007669"/>
    <property type="project" value="UniProtKB-KW"/>
</dbReference>
<dbReference type="PROSITE" id="PS50943">
    <property type="entry name" value="HTH_CROC1"/>
    <property type="match status" value="1"/>
</dbReference>
<reference evidence="4 5" key="1">
    <citation type="submission" date="2018-06" db="EMBL/GenBank/DDBJ databases">
        <authorList>
            <consortium name="Pathogen Informatics"/>
            <person name="Doyle S."/>
        </authorList>
    </citation>
    <scope>NUCLEOTIDE SEQUENCE [LARGE SCALE GENOMIC DNA]</scope>
    <source>
        <strain evidence="4 5">NCTC8985</strain>
    </source>
</reference>
<evidence type="ECO:0000313" key="3">
    <source>
        <dbReference type="EMBL" id="MUM72995.1"/>
    </source>
</evidence>
<dbReference type="CDD" id="cd00093">
    <property type="entry name" value="HTH_XRE"/>
    <property type="match status" value="1"/>
</dbReference>